<organism evidence="1 2">
    <name type="scientific">Aphis craccivora</name>
    <name type="common">Cowpea aphid</name>
    <dbReference type="NCBI Taxonomy" id="307492"/>
    <lineage>
        <taxon>Eukaryota</taxon>
        <taxon>Metazoa</taxon>
        <taxon>Ecdysozoa</taxon>
        <taxon>Arthropoda</taxon>
        <taxon>Hexapoda</taxon>
        <taxon>Insecta</taxon>
        <taxon>Pterygota</taxon>
        <taxon>Neoptera</taxon>
        <taxon>Paraneoptera</taxon>
        <taxon>Hemiptera</taxon>
        <taxon>Sternorrhyncha</taxon>
        <taxon>Aphidomorpha</taxon>
        <taxon>Aphidoidea</taxon>
        <taxon>Aphididae</taxon>
        <taxon>Aphidini</taxon>
        <taxon>Aphis</taxon>
        <taxon>Aphis</taxon>
    </lineage>
</organism>
<keyword evidence="2" id="KW-1185">Reference proteome</keyword>
<dbReference type="AlphaFoldDB" id="A0A6G0Y435"/>
<dbReference type="OrthoDB" id="8196546at2759"/>
<accession>A0A6G0Y435</accession>
<evidence type="ECO:0000313" key="1">
    <source>
        <dbReference type="EMBL" id="KAF0748903.1"/>
    </source>
</evidence>
<dbReference type="EMBL" id="VUJU01006303">
    <property type="protein sequence ID" value="KAF0748903.1"/>
    <property type="molecule type" value="Genomic_DNA"/>
</dbReference>
<protein>
    <submittedName>
        <fullName evidence="1">Putative transposon-derived protein F52C9.6</fullName>
    </submittedName>
</protein>
<evidence type="ECO:0000313" key="2">
    <source>
        <dbReference type="Proteomes" id="UP000478052"/>
    </source>
</evidence>
<comment type="caution">
    <text evidence="1">The sequence shown here is derived from an EMBL/GenBank/DDBJ whole genome shotgun (WGS) entry which is preliminary data.</text>
</comment>
<sequence length="83" mass="9893">MTRTSWIEHKMNEEVLNEIDEERTVMNTIMKRTIKLIGHLLINNEFITIIMEEKIKGKRSRGKPRESFVNLSRSIIYNFNALK</sequence>
<name>A0A6G0Y435_APHCR</name>
<proteinExistence type="predicted"/>
<reference evidence="1 2" key="1">
    <citation type="submission" date="2019-08" db="EMBL/GenBank/DDBJ databases">
        <title>Whole genome of Aphis craccivora.</title>
        <authorList>
            <person name="Voronova N.V."/>
            <person name="Shulinski R.S."/>
            <person name="Bandarenka Y.V."/>
            <person name="Zhorov D.G."/>
            <person name="Warner D."/>
        </authorList>
    </citation>
    <scope>NUCLEOTIDE SEQUENCE [LARGE SCALE GENOMIC DNA]</scope>
    <source>
        <strain evidence="1">180601</strain>
        <tissue evidence="1">Whole Body</tissue>
    </source>
</reference>
<gene>
    <name evidence="1" type="ORF">FWK35_00024666</name>
</gene>
<dbReference type="Proteomes" id="UP000478052">
    <property type="component" value="Unassembled WGS sequence"/>
</dbReference>